<gene>
    <name evidence="2" type="ORF">L596_027027</name>
</gene>
<accession>A0A4U5M395</accession>
<feature type="compositionally biased region" description="Basic and acidic residues" evidence="1">
    <location>
        <begin position="22"/>
        <end position="33"/>
    </location>
</feature>
<sequence>MGEECQYGRKHLLSVWRRLSHRTNDGDGGNDRKGHQKLVCHTRTTSDLTPESKDDILTLYRYALIHNESEKER</sequence>
<evidence type="ECO:0000313" key="2">
    <source>
        <dbReference type="EMBL" id="TKR63162.1"/>
    </source>
</evidence>
<organism evidence="2 3">
    <name type="scientific">Steinernema carpocapsae</name>
    <name type="common">Entomopathogenic nematode</name>
    <dbReference type="NCBI Taxonomy" id="34508"/>
    <lineage>
        <taxon>Eukaryota</taxon>
        <taxon>Metazoa</taxon>
        <taxon>Ecdysozoa</taxon>
        <taxon>Nematoda</taxon>
        <taxon>Chromadorea</taxon>
        <taxon>Rhabditida</taxon>
        <taxon>Tylenchina</taxon>
        <taxon>Panagrolaimomorpha</taxon>
        <taxon>Strongyloidoidea</taxon>
        <taxon>Steinernematidae</taxon>
        <taxon>Steinernema</taxon>
    </lineage>
</organism>
<dbReference type="Proteomes" id="UP000298663">
    <property type="component" value="Unassembled WGS sequence"/>
</dbReference>
<dbReference type="AlphaFoldDB" id="A0A4U5M395"/>
<dbReference type="EMBL" id="AZBU02000010">
    <property type="protein sequence ID" value="TKR63162.1"/>
    <property type="molecule type" value="Genomic_DNA"/>
</dbReference>
<reference evidence="2 3" key="1">
    <citation type="journal article" date="2015" name="Genome Biol.">
        <title>Comparative genomics of Steinernema reveals deeply conserved gene regulatory networks.</title>
        <authorList>
            <person name="Dillman A.R."/>
            <person name="Macchietto M."/>
            <person name="Porter C.F."/>
            <person name="Rogers A."/>
            <person name="Williams B."/>
            <person name="Antoshechkin I."/>
            <person name="Lee M.M."/>
            <person name="Goodwin Z."/>
            <person name="Lu X."/>
            <person name="Lewis E.E."/>
            <person name="Goodrich-Blair H."/>
            <person name="Stock S.P."/>
            <person name="Adams B.J."/>
            <person name="Sternberg P.W."/>
            <person name="Mortazavi A."/>
        </authorList>
    </citation>
    <scope>NUCLEOTIDE SEQUENCE [LARGE SCALE GENOMIC DNA]</scope>
    <source>
        <strain evidence="2 3">ALL</strain>
    </source>
</reference>
<comment type="caution">
    <text evidence="2">The sequence shown here is derived from an EMBL/GenBank/DDBJ whole genome shotgun (WGS) entry which is preliminary data.</text>
</comment>
<evidence type="ECO:0000313" key="3">
    <source>
        <dbReference type="Proteomes" id="UP000298663"/>
    </source>
</evidence>
<feature type="region of interest" description="Disordered" evidence="1">
    <location>
        <begin position="21"/>
        <end position="49"/>
    </location>
</feature>
<proteinExistence type="predicted"/>
<reference evidence="2 3" key="2">
    <citation type="journal article" date="2019" name="G3 (Bethesda)">
        <title>Hybrid Assembly of the Genome of the Entomopathogenic Nematode Steinernema carpocapsae Identifies the X-Chromosome.</title>
        <authorList>
            <person name="Serra L."/>
            <person name="Macchietto M."/>
            <person name="Macias-Munoz A."/>
            <person name="McGill C.J."/>
            <person name="Rodriguez I.M."/>
            <person name="Rodriguez B."/>
            <person name="Murad R."/>
            <person name="Mortazavi A."/>
        </authorList>
    </citation>
    <scope>NUCLEOTIDE SEQUENCE [LARGE SCALE GENOMIC DNA]</scope>
    <source>
        <strain evidence="2 3">ALL</strain>
    </source>
</reference>
<evidence type="ECO:0000256" key="1">
    <source>
        <dbReference type="SAM" id="MobiDB-lite"/>
    </source>
</evidence>
<name>A0A4U5M395_STECR</name>
<keyword evidence="3" id="KW-1185">Reference proteome</keyword>
<protein>
    <submittedName>
        <fullName evidence="2">Uncharacterized protein</fullName>
    </submittedName>
</protein>